<name>A0ACB9ZQ90_CATRO</name>
<sequence length="195" mass="21375">MASKLDIFLLTITITFAILHVILAGDPDITSDFILPPNITSVNGTFFTFTGTRNIFQTPLPTTFKVTKATKTEFPALDGQSVSYAILQFPNGSVNPPHTHPRSAELLFLLVGSLQVGFIDTKNVLFCQTLEAGDIFVFPKGLVHFQYATDNSIAISGFGSANAGTCFLLLGLLRKLNKRHTYGDFVNAYEIHEDK</sequence>
<dbReference type="Proteomes" id="UP001060085">
    <property type="component" value="Linkage Group LG08"/>
</dbReference>
<protein>
    <submittedName>
        <fullName evidence="1">Uncharacterized protein</fullName>
    </submittedName>
</protein>
<proteinExistence type="predicted"/>
<dbReference type="EMBL" id="CM044708">
    <property type="protein sequence ID" value="KAI5648377.1"/>
    <property type="molecule type" value="Genomic_DNA"/>
</dbReference>
<reference evidence="2" key="1">
    <citation type="journal article" date="2023" name="Nat. Plants">
        <title>Single-cell RNA sequencing provides a high-resolution roadmap for understanding the multicellular compartmentation of specialized metabolism.</title>
        <authorList>
            <person name="Sun S."/>
            <person name="Shen X."/>
            <person name="Li Y."/>
            <person name="Li Y."/>
            <person name="Wang S."/>
            <person name="Li R."/>
            <person name="Zhang H."/>
            <person name="Shen G."/>
            <person name="Guo B."/>
            <person name="Wei J."/>
            <person name="Xu J."/>
            <person name="St-Pierre B."/>
            <person name="Chen S."/>
            <person name="Sun C."/>
        </authorList>
    </citation>
    <scope>NUCLEOTIDE SEQUENCE [LARGE SCALE GENOMIC DNA]</scope>
</reference>
<gene>
    <name evidence="1" type="ORF">M9H77_34382</name>
</gene>
<organism evidence="1 2">
    <name type="scientific">Catharanthus roseus</name>
    <name type="common">Madagascar periwinkle</name>
    <name type="synonym">Vinca rosea</name>
    <dbReference type="NCBI Taxonomy" id="4058"/>
    <lineage>
        <taxon>Eukaryota</taxon>
        <taxon>Viridiplantae</taxon>
        <taxon>Streptophyta</taxon>
        <taxon>Embryophyta</taxon>
        <taxon>Tracheophyta</taxon>
        <taxon>Spermatophyta</taxon>
        <taxon>Magnoliopsida</taxon>
        <taxon>eudicotyledons</taxon>
        <taxon>Gunneridae</taxon>
        <taxon>Pentapetalae</taxon>
        <taxon>asterids</taxon>
        <taxon>lamiids</taxon>
        <taxon>Gentianales</taxon>
        <taxon>Apocynaceae</taxon>
        <taxon>Rauvolfioideae</taxon>
        <taxon>Vinceae</taxon>
        <taxon>Catharanthinae</taxon>
        <taxon>Catharanthus</taxon>
    </lineage>
</organism>
<keyword evidence="2" id="KW-1185">Reference proteome</keyword>
<comment type="caution">
    <text evidence="1">The sequence shown here is derived from an EMBL/GenBank/DDBJ whole genome shotgun (WGS) entry which is preliminary data.</text>
</comment>
<accession>A0ACB9ZQ90</accession>
<evidence type="ECO:0000313" key="2">
    <source>
        <dbReference type="Proteomes" id="UP001060085"/>
    </source>
</evidence>
<evidence type="ECO:0000313" key="1">
    <source>
        <dbReference type="EMBL" id="KAI5648377.1"/>
    </source>
</evidence>